<dbReference type="Proteomes" id="UP001054801">
    <property type="component" value="Chromosome"/>
</dbReference>
<keyword evidence="4" id="KW-1185">Reference proteome</keyword>
<protein>
    <submittedName>
        <fullName evidence="3">S26 family signal peptidase</fullName>
    </submittedName>
</protein>
<gene>
    <name evidence="3" type="ORF">L2Y54_10265</name>
</gene>
<name>A0ABY3T7B5_9GAMM</name>
<evidence type="ECO:0000259" key="2">
    <source>
        <dbReference type="Pfam" id="PF10502"/>
    </source>
</evidence>
<sequence>MATPERLKKARRLRNYLLLSLGVGVVWGAALLWVVAHYRLAGNETDSLPDRFFIIEQGLHPVLRDELLAFHVGTGVRHYPSGMVWVKIVVGLPGDSIEWHGDVVTVAGKVVGKAKAVNRFGETLARTPAGIIPAGHYFVATPHPDSYDSRYSDIGLISAAQIAGRVVW</sequence>
<dbReference type="EMBL" id="CP091244">
    <property type="protein sequence ID" value="UJS26400.1"/>
    <property type="molecule type" value="Genomic_DNA"/>
</dbReference>
<keyword evidence="1" id="KW-1133">Transmembrane helix</keyword>
<dbReference type="InterPro" id="IPR036286">
    <property type="entry name" value="LexA/Signal_pep-like_sf"/>
</dbReference>
<proteinExistence type="predicted"/>
<evidence type="ECO:0000256" key="1">
    <source>
        <dbReference type="SAM" id="Phobius"/>
    </source>
</evidence>
<dbReference type="Gene3D" id="2.10.109.10">
    <property type="entry name" value="Umud Fragment, subunit A"/>
    <property type="match status" value="1"/>
</dbReference>
<feature type="domain" description="Peptidase S26" evidence="2">
    <location>
        <begin position="23"/>
        <end position="167"/>
    </location>
</feature>
<dbReference type="RefSeq" id="WP_236501790.1">
    <property type="nucleotide sequence ID" value="NZ_CP091244.1"/>
</dbReference>
<dbReference type="SUPFAM" id="SSF51306">
    <property type="entry name" value="LexA/Signal peptidase"/>
    <property type="match status" value="1"/>
</dbReference>
<organism evidence="3 4">
    <name type="scientific">Thiothrix winogradskyi</name>
    <dbReference type="NCBI Taxonomy" id="96472"/>
    <lineage>
        <taxon>Bacteria</taxon>
        <taxon>Pseudomonadati</taxon>
        <taxon>Pseudomonadota</taxon>
        <taxon>Gammaproteobacteria</taxon>
        <taxon>Thiotrichales</taxon>
        <taxon>Thiotrichaceae</taxon>
        <taxon>Thiothrix</taxon>
    </lineage>
</organism>
<reference evidence="3" key="1">
    <citation type="journal article" date="2022" name="Microorganisms">
        <title>Two New Species of Filamentous Sulfur Bacteria of the Genus Thiothrix, Thiothrix winogradskyi sp. nov. and 'Candidatus Thiothrix sulfatifontis' sp. nov.</title>
        <authorList>
            <person name="Ravin N.V."/>
            <person name="Rossetti S."/>
            <person name="Beletsky A.V."/>
            <person name="Kadnikov V.V."/>
            <person name="Rudenko T.S."/>
            <person name="Smolyakov D.D."/>
            <person name="Moskvitina M.I."/>
            <person name="Gureeva M.V."/>
            <person name="Mardanov A.V."/>
            <person name="Grabovich M.Y."/>
        </authorList>
    </citation>
    <scope>NUCLEOTIDE SEQUENCE</scope>
    <source>
        <strain evidence="3">CT3</strain>
    </source>
</reference>
<accession>A0ABY3T7B5</accession>
<keyword evidence="1" id="KW-0472">Membrane</keyword>
<feature type="transmembrane region" description="Helical" evidence="1">
    <location>
        <begin position="16"/>
        <end position="36"/>
    </location>
</feature>
<dbReference type="Pfam" id="PF10502">
    <property type="entry name" value="Peptidase_S26"/>
    <property type="match status" value="1"/>
</dbReference>
<evidence type="ECO:0000313" key="4">
    <source>
        <dbReference type="Proteomes" id="UP001054801"/>
    </source>
</evidence>
<evidence type="ECO:0000313" key="3">
    <source>
        <dbReference type="EMBL" id="UJS26400.1"/>
    </source>
</evidence>
<keyword evidence="1" id="KW-0812">Transmembrane</keyword>
<dbReference type="InterPro" id="IPR019533">
    <property type="entry name" value="Peptidase_S26"/>
</dbReference>